<feature type="compositionally biased region" description="Gly residues" evidence="2">
    <location>
        <begin position="113"/>
        <end position="122"/>
    </location>
</feature>
<evidence type="ECO:0000313" key="4">
    <source>
        <dbReference type="EMBL" id="CAI8054719.1"/>
    </source>
</evidence>
<feature type="compositionally biased region" description="Basic and acidic residues" evidence="2">
    <location>
        <begin position="130"/>
        <end position="147"/>
    </location>
</feature>
<keyword evidence="5" id="KW-1185">Reference proteome</keyword>
<feature type="region of interest" description="Disordered" evidence="2">
    <location>
        <begin position="112"/>
        <end position="172"/>
    </location>
</feature>
<evidence type="ECO:0000313" key="5">
    <source>
        <dbReference type="Proteomes" id="UP001174909"/>
    </source>
</evidence>
<feature type="compositionally biased region" description="Basic and acidic residues" evidence="2">
    <location>
        <begin position="354"/>
        <end position="374"/>
    </location>
</feature>
<gene>
    <name evidence="4" type="ORF">GBAR_LOCUS29846</name>
</gene>
<feature type="compositionally biased region" description="Basic and acidic residues" evidence="2">
    <location>
        <begin position="422"/>
        <end position="435"/>
    </location>
</feature>
<sequence>MSSQGKEKLQISASALVELKATLFSKQREVKSQGKKNASGNDGTALSTNAVSEKTAAIWRRPQKQKRRGGRGGSAREAARERATQRSAEEEAELERSRKALEAKAALYDRLCGGEGVRGGGSDSDDGEEEGRYMVDFTRKIVEERKTRQLASSADSSKSGESGSVTKEGVAQEEGEWVEYVDSFGRSRRCPREDLPHMKEQEVKRRERSATPDLLSEDMAMERERRRWEEEVEGKLDKPVGPVHYEELRRGEIRTHGVGYYAFSQEEEKRAEQLSLLNKLRDQTVSQREKKAKLQEKRKAQMAARLEKVRQRKQLKPPEVEEKGEEEEEGKLVGGLVEGERREEDPLAAMIESELGKAREKAEKGGGEERDGGVAKKPYVRPWDKGKIVDPIRKRKKELEDERFSEFAPPSSYKNSATELPKVAKMDNTDQKSDQSRPLGDQGHKSATEIPEEVPNQNVAESGAASGPPPPPPQNYYQYQPPMFAFPPPFMPSPLFGPVPPPPHGPIPNFRPPPNWYPYFHPPPPPPTMPPSQSPQ</sequence>
<dbReference type="AlphaFoldDB" id="A0AA35TV17"/>
<dbReference type="InterPro" id="IPR025066">
    <property type="entry name" value="CCDC174-like"/>
</dbReference>
<dbReference type="Proteomes" id="UP001174909">
    <property type="component" value="Unassembled WGS sequence"/>
</dbReference>
<feature type="compositionally biased region" description="Basic and acidic residues" evidence="2">
    <location>
        <begin position="382"/>
        <end position="405"/>
    </location>
</feature>
<protein>
    <submittedName>
        <fullName evidence="4">Coiled-coil domain-containing protein 174</fullName>
    </submittedName>
</protein>
<dbReference type="Pfam" id="PF13300">
    <property type="entry name" value="DUF4078"/>
    <property type="match status" value="1"/>
</dbReference>
<dbReference type="EMBL" id="CASHTH010004204">
    <property type="protein sequence ID" value="CAI8054719.1"/>
    <property type="molecule type" value="Genomic_DNA"/>
</dbReference>
<dbReference type="GO" id="GO:0005634">
    <property type="term" value="C:nucleus"/>
    <property type="evidence" value="ECO:0007669"/>
    <property type="project" value="TreeGrafter"/>
</dbReference>
<evidence type="ECO:0000259" key="3">
    <source>
        <dbReference type="Pfam" id="PF25449"/>
    </source>
</evidence>
<feature type="compositionally biased region" description="Pro residues" evidence="2">
    <location>
        <begin position="484"/>
        <end position="536"/>
    </location>
</feature>
<feature type="compositionally biased region" description="Basic and acidic residues" evidence="2">
    <location>
        <begin position="190"/>
        <end position="210"/>
    </location>
</feature>
<evidence type="ECO:0000256" key="2">
    <source>
        <dbReference type="SAM" id="MobiDB-lite"/>
    </source>
</evidence>
<feature type="compositionally biased region" description="Low complexity" evidence="2">
    <location>
        <begin position="151"/>
        <end position="169"/>
    </location>
</feature>
<comment type="caution">
    <text evidence="4">The sequence shown here is derived from an EMBL/GenBank/DDBJ whole genome shotgun (WGS) entry which is preliminary data.</text>
</comment>
<feature type="compositionally biased region" description="Basic and acidic residues" evidence="2">
    <location>
        <begin position="77"/>
        <end position="97"/>
    </location>
</feature>
<organism evidence="4 5">
    <name type="scientific">Geodia barretti</name>
    <name type="common">Barrett's horny sponge</name>
    <dbReference type="NCBI Taxonomy" id="519541"/>
    <lineage>
        <taxon>Eukaryota</taxon>
        <taxon>Metazoa</taxon>
        <taxon>Porifera</taxon>
        <taxon>Demospongiae</taxon>
        <taxon>Heteroscleromorpha</taxon>
        <taxon>Tetractinellida</taxon>
        <taxon>Astrophorina</taxon>
        <taxon>Geodiidae</taxon>
        <taxon>Geodia</taxon>
    </lineage>
</organism>
<feature type="compositionally biased region" description="Polar residues" evidence="2">
    <location>
        <begin position="35"/>
        <end position="52"/>
    </location>
</feature>
<dbReference type="Pfam" id="PF25449">
    <property type="entry name" value="CCDC174_GRSR"/>
    <property type="match status" value="1"/>
</dbReference>
<feature type="region of interest" description="Disordered" evidence="2">
    <location>
        <begin position="282"/>
        <end position="536"/>
    </location>
</feature>
<feature type="compositionally biased region" description="Basic and acidic residues" evidence="2">
    <location>
        <begin position="282"/>
        <end position="309"/>
    </location>
</feature>
<feature type="compositionally biased region" description="Basic residues" evidence="2">
    <location>
        <begin position="61"/>
        <end position="70"/>
    </location>
</feature>
<keyword evidence="1" id="KW-0175">Coiled coil</keyword>
<dbReference type="InterPro" id="IPR057464">
    <property type="entry name" value="CCDC174_GRSR"/>
</dbReference>
<feature type="region of interest" description="Disordered" evidence="2">
    <location>
        <begin position="188"/>
        <end position="222"/>
    </location>
</feature>
<evidence type="ECO:0000256" key="1">
    <source>
        <dbReference type="ARBA" id="ARBA00023054"/>
    </source>
</evidence>
<reference evidence="4" key="1">
    <citation type="submission" date="2023-03" db="EMBL/GenBank/DDBJ databases">
        <authorList>
            <person name="Steffen K."/>
            <person name="Cardenas P."/>
        </authorList>
    </citation>
    <scope>NUCLEOTIDE SEQUENCE</scope>
</reference>
<feature type="region of interest" description="Disordered" evidence="2">
    <location>
        <begin position="27"/>
        <end position="97"/>
    </location>
</feature>
<name>A0AA35TV17_GEOBA</name>
<accession>A0AA35TV17</accession>
<proteinExistence type="predicted"/>
<dbReference type="PANTHER" id="PTHR15885:SF1">
    <property type="entry name" value="COILED-COIL DOMAIN-CONTAINING PROTEIN 174"/>
    <property type="match status" value="1"/>
</dbReference>
<feature type="domain" description="CCDC174 alpha/beta GRSR" evidence="3">
    <location>
        <begin position="177"/>
        <end position="202"/>
    </location>
</feature>
<dbReference type="PANTHER" id="PTHR15885">
    <property type="entry name" value="COILED-COIL DOMAIN-CONTAINING PROTEIN 174"/>
    <property type="match status" value="1"/>
</dbReference>